<dbReference type="CDD" id="cd01991">
    <property type="entry name" value="Asn_synthase_B_C"/>
    <property type="match status" value="1"/>
</dbReference>
<accession>A0A6M3K9H6</accession>
<dbReference type="GO" id="GO:0004066">
    <property type="term" value="F:asparagine synthase (glutamine-hydrolyzing) activity"/>
    <property type="evidence" value="ECO:0007669"/>
    <property type="project" value="InterPro"/>
</dbReference>
<dbReference type="Gene3D" id="3.40.50.620">
    <property type="entry name" value="HUPs"/>
    <property type="match status" value="1"/>
</dbReference>
<dbReference type="GO" id="GO:0006529">
    <property type="term" value="P:asparagine biosynthetic process"/>
    <property type="evidence" value="ECO:0007669"/>
    <property type="project" value="InterPro"/>
</dbReference>
<dbReference type="PANTHER" id="PTHR43284">
    <property type="entry name" value="ASPARAGINE SYNTHETASE (GLUTAMINE-HYDROLYZING)"/>
    <property type="match status" value="1"/>
</dbReference>
<name>A0A6M3K9H6_9ZZZZ</name>
<evidence type="ECO:0000259" key="1">
    <source>
        <dbReference type="Pfam" id="PF00733"/>
    </source>
</evidence>
<dbReference type="AlphaFoldDB" id="A0A6M3K9H6"/>
<gene>
    <name evidence="2" type="ORF">MM415A01069_0006</name>
</gene>
<organism evidence="2">
    <name type="scientific">viral metagenome</name>
    <dbReference type="NCBI Taxonomy" id="1070528"/>
    <lineage>
        <taxon>unclassified sequences</taxon>
        <taxon>metagenomes</taxon>
        <taxon>organismal metagenomes</taxon>
    </lineage>
</organism>
<protein>
    <submittedName>
        <fullName evidence="2">Putative asparagine synthase</fullName>
    </submittedName>
</protein>
<dbReference type="InterPro" id="IPR014729">
    <property type="entry name" value="Rossmann-like_a/b/a_fold"/>
</dbReference>
<dbReference type="InterPro" id="IPR051786">
    <property type="entry name" value="ASN_synthetase/amidase"/>
</dbReference>
<dbReference type="SUPFAM" id="SSF52402">
    <property type="entry name" value="Adenine nucleotide alpha hydrolases-like"/>
    <property type="match status" value="1"/>
</dbReference>
<feature type="domain" description="Asparagine synthetase" evidence="1">
    <location>
        <begin position="68"/>
        <end position="191"/>
    </location>
</feature>
<sequence length="351" mass="40088">MKHINSFCMSSYLAFRYVPKKGYEWLPGVRPEFPQCLDIDQVLVESPDEILLTLKTIINDIQDIETTAIFLSGGIDSAILAALLPKGTHAYTIDFESKSSIKESEYAALYVNINELNHHIVTVSWDDYIKYETLLMKYKKSPLHAVEVALYKASKIAMNDGIKSIILGNGADSTFGGLDKLLSCDWKFEDFVNRYTFINPATVLKTPTNIRSVYEPFRNGDKINFIKFLKQIHGGGIIQAFNNSLNTAGISAIEPYEKLQLKNKLDLIRIRQGEPKYLLVDVFKSLYPNVPVPKKIPFARPMDEWLLDYEGPISNVFRDDININLFTGEQKYLLHCLDKFVNLLERTILWT</sequence>
<dbReference type="InterPro" id="IPR001962">
    <property type="entry name" value="Asn_synthase"/>
</dbReference>
<reference evidence="2" key="1">
    <citation type="submission" date="2020-03" db="EMBL/GenBank/DDBJ databases">
        <title>The deep terrestrial virosphere.</title>
        <authorList>
            <person name="Holmfeldt K."/>
            <person name="Nilsson E."/>
            <person name="Simone D."/>
            <person name="Lopez-Fernandez M."/>
            <person name="Wu X."/>
            <person name="de Brujin I."/>
            <person name="Lundin D."/>
            <person name="Andersson A."/>
            <person name="Bertilsson S."/>
            <person name="Dopson M."/>
        </authorList>
    </citation>
    <scope>NUCLEOTIDE SEQUENCE</scope>
    <source>
        <strain evidence="2">MM415A01069</strain>
    </source>
</reference>
<evidence type="ECO:0000313" key="2">
    <source>
        <dbReference type="EMBL" id="QJA78472.1"/>
    </source>
</evidence>
<dbReference type="PANTHER" id="PTHR43284:SF1">
    <property type="entry name" value="ASPARAGINE SYNTHETASE"/>
    <property type="match status" value="1"/>
</dbReference>
<proteinExistence type="predicted"/>
<dbReference type="Pfam" id="PF00733">
    <property type="entry name" value="Asn_synthase"/>
    <property type="match status" value="1"/>
</dbReference>
<dbReference type="EMBL" id="MT142338">
    <property type="protein sequence ID" value="QJA78472.1"/>
    <property type="molecule type" value="Genomic_DNA"/>
</dbReference>